<sequence>MPASNPYLIGRRVTIQQPGRHHQPQAPNYSIYSVTNPYHRPMEAGPLIPSSVPACPEFDSNEIDENYLRRFQDWYLSSTYHDVTFSVCGNLLPAHRLLLETISPEFSQWIYVNSQFHPDTAENIIEVRNFNQILNPLVEKSKAIGDLALDEANACEADSTLLNSFKIFLEYFYRGSKAFDSLGSVNEAMNLMVLSKKFLADKKTEEAIGTKLVDLMTPEDLERVYRFSKQNQITSLKPKWSGYIRRSMDSFDDGPAESRSSQIFTCQEIIEDIEMFDDFLTSRNQSQSLIVDQIVGYYLSCPQLMNSSLNNLGSFPNSLRLNECTVDDLKRLLGVNLIDHNRFEEILIDRLNSQTRSCQESRPIGAAYPNPINEPVKVDPYGGTFRIS</sequence>
<dbReference type="SUPFAM" id="SSF54695">
    <property type="entry name" value="POZ domain"/>
    <property type="match status" value="1"/>
</dbReference>
<dbReference type="Proteomes" id="UP000616769">
    <property type="component" value="Unassembled WGS sequence"/>
</dbReference>
<dbReference type="EMBL" id="JXLN01008065">
    <property type="protein sequence ID" value="KPM04285.1"/>
    <property type="molecule type" value="Genomic_DNA"/>
</dbReference>
<name>A0A132A140_SARSC</name>
<dbReference type="VEuPathDB" id="VectorBase:SSCA000231"/>
<dbReference type="Gene3D" id="3.30.710.10">
    <property type="entry name" value="Potassium Channel Kv1.1, Chain A"/>
    <property type="match status" value="1"/>
</dbReference>
<protein>
    <submittedName>
        <fullName evidence="1">Uncharacterized protein</fullName>
    </submittedName>
</protein>
<proteinExistence type="predicted"/>
<dbReference type="InterPro" id="IPR000210">
    <property type="entry name" value="BTB/POZ_dom"/>
</dbReference>
<reference evidence="1 2" key="1">
    <citation type="journal article" date="2015" name="Parasit. Vectors">
        <title>Draft genome of the scabies mite.</title>
        <authorList>
            <person name="Rider S.D.Jr."/>
            <person name="Morgan M.S."/>
            <person name="Arlian L.G."/>
        </authorList>
    </citation>
    <scope>NUCLEOTIDE SEQUENCE [LARGE SCALE GENOMIC DNA]</scope>
    <source>
        <strain evidence="1">Arlian Lab</strain>
    </source>
</reference>
<dbReference type="PROSITE" id="PS50097">
    <property type="entry name" value="BTB"/>
    <property type="match status" value="1"/>
</dbReference>
<accession>A0A132A140</accession>
<evidence type="ECO:0000313" key="2">
    <source>
        <dbReference type="Proteomes" id="UP000616769"/>
    </source>
</evidence>
<comment type="caution">
    <text evidence="1">The sequence shown here is derived from an EMBL/GenBank/DDBJ whole genome shotgun (WGS) entry which is preliminary data.</text>
</comment>
<dbReference type="InterPro" id="IPR011333">
    <property type="entry name" value="SKP1/BTB/POZ_sf"/>
</dbReference>
<dbReference type="AlphaFoldDB" id="A0A132A140"/>
<organism evidence="1 2">
    <name type="scientific">Sarcoptes scabiei</name>
    <name type="common">Itch mite</name>
    <name type="synonym">Acarus scabiei</name>
    <dbReference type="NCBI Taxonomy" id="52283"/>
    <lineage>
        <taxon>Eukaryota</taxon>
        <taxon>Metazoa</taxon>
        <taxon>Ecdysozoa</taxon>
        <taxon>Arthropoda</taxon>
        <taxon>Chelicerata</taxon>
        <taxon>Arachnida</taxon>
        <taxon>Acari</taxon>
        <taxon>Acariformes</taxon>
        <taxon>Sarcoptiformes</taxon>
        <taxon>Astigmata</taxon>
        <taxon>Psoroptidia</taxon>
        <taxon>Sarcoptoidea</taxon>
        <taxon>Sarcoptidae</taxon>
        <taxon>Sarcoptinae</taxon>
        <taxon>Sarcoptes</taxon>
    </lineage>
</organism>
<gene>
    <name evidence="1" type="ORF">QR98_0027280</name>
</gene>
<dbReference type="OrthoDB" id="6516357at2759"/>
<evidence type="ECO:0000313" key="1">
    <source>
        <dbReference type="EMBL" id="KPM04285.1"/>
    </source>
</evidence>